<dbReference type="InterPro" id="IPR003718">
    <property type="entry name" value="OsmC/Ohr_fam"/>
</dbReference>
<gene>
    <name evidence="3" type="ORF">DACRYDRAFT_57704</name>
</gene>
<name>M5FRU1_DACPD</name>
<dbReference type="GeneID" id="63690526"/>
<dbReference type="OrthoDB" id="60422at2759"/>
<dbReference type="RefSeq" id="XP_040625371.1">
    <property type="nucleotide sequence ID" value="XM_040775464.1"/>
</dbReference>
<comment type="similarity">
    <text evidence="1">Belongs to the OsmC/Ohr family.</text>
</comment>
<dbReference type="Proteomes" id="UP000030653">
    <property type="component" value="Unassembled WGS sequence"/>
</dbReference>
<dbReference type="Gene3D" id="3.30.300.20">
    <property type="match status" value="1"/>
</dbReference>
<organism evidence="3 4">
    <name type="scientific">Dacryopinax primogenitus (strain DJM 731)</name>
    <name type="common">Brown rot fungus</name>
    <dbReference type="NCBI Taxonomy" id="1858805"/>
    <lineage>
        <taxon>Eukaryota</taxon>
        <taxon>Fungi</taxon>
        <taxon>Dikarya</taxon>
        <taxon>Basidiomycota</taxon>
        <taxon>Agaricomycotina</taxon>
        <taxon>Dacrymycetes</taxon>
        <taxon>Dacrymycetales</taxon>
        <taxon>Dacrymycetaceae</taxon>
        <taxon>Dacryopinax</taxon>
    </lineage>
</organism>
<dbReference type="InterPro" id="IPR015946">
    <property type="entry name" value="KH_dom-like_a/b"/>
</dbReference>
<dbReference type="EMBL" id="JH795873">
    <property type="protein sequence ID" value="EJT98473.1"/>
    <property type="molecule type" value="Genomic_DNA"/>
</dbReference>
<feature type="region of interest" description="Disordered" evidence="2">
    <location>
        <begin position="1"/>
        <end position="33"/>
    </location>
</feature>
<dbReference type="InterPro" id="IPR019953">
    <property type="entry name" value="OHR"/>
</dbReference>
<dbReference type="PANTHER" id="PTHR33797">
    <property type="entry name" value="ORGANIC HYDROPEROXIDE RESISTANCE PROTEIN-LIKE"/>
    <property type="match status" value="1"/>
</dbReference>
<accession>M5FRU1</accession>
<keyword evidence="4" id="KW-1185">Reference proteome</keyword>
<dbReference type="InterPro" id="IPR036102">
    <property type="entry name" value="OsmC/Ohrsf"/>
</dbReference>
<dbReference type="OMA" id="HRICPYS"/>
<proteinExistence type="inferred from homology"/>
<dbReference type="Gene3D" id="2.20.25.10">
    <property type="match status" value="1"/>
</dbReference>
<evidence type="ECO:0000256" key="2">
    <source>
        <dbReference type="SAM" id="MobiDB-lite"/>
    </source>
</evidence>
<dbReference type="Pfam" id="PF02566">
    <property type="entry name" value="OsmC"/>
    <property type="match status" value="1"/>
</dbReference>
<dbReference type="GO" id="GO:0006979">
    <property type="term" value="P:response to oxidative stress"/>
    <property type="evidence" value="ECO:0007669"/>
    <property type="project" value="InterPro"/>
</dbReference>
<evidence type="ECO:0000313" key="3">
    <source>
        <dbReference type="EMBL" id="EJT98473.1"/>
    </source>
</evidence>
<dbReference type="HOGENOM" id="CLU_106355_2_1_1"/>
<dbReference type="NCBIfam" id="TIGR03561">
    <property type="entry name" value="organ_hyd_perox"/>
    <property type="match status" value="1"/>
</dbReference>
<evidence type="ECO:0000313" key="4">
    <source>
        <dbReference type="Proteomes" id="UP000030653"/>
    </source>
</evidence>
<evidence type="ECO:0000256" key="1">
    <source>
        <dbReference type="ARBA" id="ARBA00007378"/>
    </source>
</evidence>
<feature type="non-terminal residue" evidence="3">
    <location>
        <position position="133"/>
    </location>
</feature>
<dbReference type="PANTHER" id="PTHR33797:SF2">
    <property type="entry name" value="ORGANIC HYDROPEROXIDE RESISTANCE PROTEIN-LIKE"/>
    <property type="match status" value="1"/>
</dbReference>
<dbReference type="SUPFAM" id="SSF82784">
    <property type="entry name" value="OsmC-like"/>
    <property type="match status" value="1"/>
</dbReference>
<sequence length="133" mass="13947">ATGGGRNGTSSLNDGSLSIKMVPPKELGGKGDGHNPEQLFAIGYAACFLGALRLSASRLHLKLPDETTVKSHVHLGPYGPGFAIAVDLDIHAPGMEAKKEKVQEAVDKAHAEVCPYSNATRGNVDVKLSVRCD</sequence>
<dbReference type="AlphaFoldDB" id="M5FRU1"/>
<reference evidence="3 4" key="1">
    <citation type="journal article" date="2012" name="Science">
        <title>The Paleozoic origin of enzymatic lignin decomposition reconstructed from 31 fungal genomes.</title>
        <authorList>
            <person name="Floudas D."/>
            <person name="Binder M."/>
            <person name="Riley R."/>
            <person name="Barry K."/>
            <person name="Blanchette R.A."/>
            <person name="Henrissat B."/>
            <person name="Martinez A.T."/>
            <person name="Otillar R."/>
            <person name="Spatafora J.W."/>
            <person name="Yadav J.S."/>
            <person name="Aerts A."/>
            <person name="Benoit I."/>
            <person name="Boyd A."/>
            <person name="Carlson A."/>
            <person name="Copeland A."/>
            <person name="Coutinho P.M."/>
            <person name="de Vries R.P."/>
            <person name="Ferreira P."/>
            <person name="Findley K."/>
            <person name="Foster B."/>
            <person name="Gaskell J."/>
            <person name="Glotzer D."/>
            <person name="Gorecki P."/>
            <person name="Heitman J."/>
            <person name="Hesse C."/>
            <person name="Hori C."/>
            <person name="Igarashi K."/>
            <person name="Jurgens J.A."/>
            <person name="Kallen N."/>
            <person name="Kersten P."/>
            <person name="Kohler A."/>
            <person name="Kuees U."/>
            <person name="Kumar T.K.A."/>
            <person name="Kuo A."/>
            <person name="LaButti K."/>
            <person name="Larrondo L.F."/>
            <person name="Lindquist E."/>
            <person name="Ling A."/>
            <person name="Lombard V."/>
            <person name="Lucas S."/>
            <person name="Lundell T."/>
            <person name="Martin R."/>
            <person name="McLaughlin D.J."/>
            <person name="Morgenstern I."/>
            <person name="Morin E."/>
            <person name="Murat C."/>
            <person name="Nagy L.G."/>
            <person name="Nolan M."/>
            <person name="Ohm R.A."/>
            <person name="Patyshakuliyeva A."/>
            <person name="Rokas A."/>
            <person name="Ruiz-Duenas F.J."/>
            <person name="Sabat G."/>
            <person name="Salamov A."/>
            <person name="Samejima M."/>
            <person name="Schmutz J."/>
            <person name="Slot J.C."/>
            <person name="St John F."/>
            <person name="Stenlid J."/>
            <person name="Sun H."/>
            <person name="Sun S."/>
            <person name="Syed K."/>
            <person name="Tsang A."/>
            <person name="Wiebenga A."/>
            <person name="Young D."/>
            <person name="Pisabarro A."/>
            <person name="Eastwood D.C."/>
            <person name="Martin F."/>
            <person name="Cullen D."/>
            <person name="Grigoriev I.V."/>
            <person name="Hibbett D.S."/>
        </authorList>
    </citation>
    <scope>NUCLEOTIDE SEQUENCE [LARGE SCALE GENOMIC DNA]</scope>
    <source>
        <strain evidence="3 4">DJM-731 SS1</strain>
    </source>
</reference>
<protein>
    <submittedName>
        <fullName evidence="3">Organic hydroperoxide resistance protein</fullName>
    </submittedName>
</protein>